<dbReference type="Proteomes" id="UP000000444">
    <property type="component" value="Chromosome"/>
</dbReference>
<name>B9DPW4_STACT</name>
<sequence length="35" mass="4078">MSIGPIILYVIVFLLLFIAWAILLKELTKPKHLRN</sequence>
<keyword evidence="1" id="KW-0472">Membrane</keyword>
<reference evidence="2 3" key="1">
    <citation type="journal article" date="2009" name="Appl. Environ. Microbiol.">
        <title>Genome analysis of the meat starter culture bacterium Staphylococcus carnosus TM300.</title>
        <authorList>
            <person name="Rosenstein R."/>
            <person name="Nerz C."/>
            <person name="Biswas L."/>
            <person name="Resch A."/>
            <person name="Raddatz G."/>
            <person name="Schuster S.C."/>
            <person name="Goetz F."/>
        </authorList>
    </citation>
    <scope>NUCLEOTIDE SEQUENCE [LARGE SCALE GENOMIC DNA]</scope>
    <source>
        <strain evidence="2 3">TM300</strain>
    </source>
</reference>
<evidence type="ECO:0000313" key="3">
    <source>
        <dbReference type="Proteomes" id="UP000000444"/>
    </source>
</evidence>
<keyword evidence="3" id="KW-1185">Reference proteome</keyword>
<gene>
    <name evidence="2" type="ordered locus">Sca_2464</name>
</gene>
<dbReference type="HOGENOM" id="CLU_3367456_0_0_9"/>
<protein>
    <submittedName>
        <fullName evidence="2">Uncharacterized protein</fullName>
    </submittedName>
</protein>
<dbReference type="EMBL" id="AM295250">
    <property type="protein sequence ID" value="CAL29367.1"/>
    <property type="molecule type" value="Genomic_DNA"/>
</dbReference>
<accession>B9DPW4</accession>
<feature type="transmembrane region" description="Helical" evidence="1">
    <location>
        <begin position="6"/>
        <end position="24"/>
    </location>
</feature>
<dbReference type="KEGG" id="sca:SCA_2464"/>
<evidence type="ECO:0000313" key="2">
    <source>
        <dbReference type="EMBL" id="CAL29367.1"/>
    </source>
</evidence>
<dbReference type="AlphaFoldDB" id="B9DPW4"/>
<evidence type="ECO:0000256" key="1">
    <source>
        <dbReference type="SAM" id="Phobius"/>
    </source>
</evidence>
<keyword evidence="1" id="KW-1133">Transmembrane helix</keyword>
<proteinExistence type="predicted"/>
<keyword evidence="1" id="KW-0812">Transmembrane</keyword>
<organism evidence="2 3">
    <name type="scientific">Staphylococcus carnosus (strain TM300)</name>
    <dbReference type="NCBI Taxonomy" id="396513"/>
    <lineage>
        <taxon>Bacteria</taxon>
        <taxon>Bacillati</taxon>
        <taxon>Bacillota</taxon>
        <taxon>Bacilli</taxon>
        <taxon>Bacillales</taxon>
        <taxon>Staphylococcaceae</taxon>
        <taxon>Staphylococcus</taxon>
    </lineage>
</organism>